<gene>
    <name evidence="14" type="primary">HMA1</name>
    <name evidence="14" type="ORF">F1559_002793</name>
</gene>
<dbReference type="NCBIfam" id="TIGR01494">
    <property type="entry name" value="ATPase_P-type"/>
    <property type="match status" value="1"/>
</dbReference>
<comment type="caution">
    <text evidence="14">The sequence shown here is derived from an EMBL/GenBank/DDBJ whole genome shotgun (WGS) entry which is preliminary data.</text>
</comment>
<proteinExistence type="inferred from homology"/>
<dbReference type="InterPro" id="IPR023298">
    <property type="entry name" value="ATPase_P-typ_TM_dom_sf"/>
</dbReference>
<comment type="similarity">
    <text evidence="2">Belongs to the cation transport ATPase (P-type) (TC 3.A.3) family. Type IB subfamily.</text>
</comment>
<dbReference type="InterPro" id="IPR001757">
    <property type="entry name" value="P_typ_ATPase"/>
</dbReference>
<dbReference type="Pfam" id="PF00122">
    <property type="entry name" value="E1-E2_ATPase"/>
    <property type="match status" value="1"/>
</dbReference>
<feature type="transmembrane region" description="Helical" evidence="12">
    <location>
        <begin position="894"/>
        <end position="916"/>
    </location>
</feature>
<feature type="transmembrane region" description="Helical" evidence="12">
    <location>
        <begin position="209"/>
        <end position="228"/>
    </location>
</feature>
<feature type="transmembrane region" description="Helical" evidence="12">
    <location>
        <begin position="479"/>
        <end position="499"/>
    </location>
</feature>
<keyword evidence="10 12" id="KW-0472">Membrane</keyword>
<dbReference type="SUPFAM" id="SSF81665">
    <property type="entry name" value="Calcium ATPase, transmembrane domain M"/>
    <property type="match status" value="1"/>
</dbReference>
<dbReference type="PANTHER" id="PTHR43079">
    <property type="entry name" value="PROBABLE CADMIUM/ZINC-TRANSPORTING ATPASE HMA1"/>
    <property type="match status" value="1"/>
</dbReference>
<dbReference type="GO" id="GO:0016887">
    <property type="term" value="F:ATP hydrolysis activity"/>
    <property type="evidence" value="ECO:0007669"/>
    <property type="project" value="InterPro"/>
</dbReference>
<dbReference type="PANTHER" id="PTHR43079:SF1">
    <property type="entry name" value="CADMIUM_ZINC-TRANSPORTING ATPASE HMA1, CHLOROPLASTIC-RELATED"/>
    <property type="match status" value="1"/>
</dbReference>
<feature type="domain" description="P-type ATPase A" evidence="13">
    <location>
        <begin position="322"/>
        <end position="407"/>
    </location>
</feature>
<dbReference type="SUPFAM" id="SSF56784">
    <property type="entry name" value="HAD-like"/>
    <property type="match status" value="1"/>
</dbReference>
<evidence type="ECO:0000256" key="2">
    <source>
        <dbReference type="ARBA" id="ARBA00006024"/>
    </source>
</evidence>
<evidence type="ECO:0000313" key="14">
    <source>
        <dbReference type="EMBL" id="KAF6003290.1"/>
    </source>
</evidence>
<accession>A0A7J7IKP5</accession>
<dbReference type="Gene3D" id="1.20.1110.10">
    <property type="entry name" value="Calcium-transporting ATPase, transmembrane domain"/>
    <property type="match status" value="1"/>
</dbReference>
<evidence type="ECO:0000256" key="10">
    <source>
        <dbReference type="ARBA" id="ARBA00023136"/>
    </source>
</evidence>
<evidence type="ECO:0000259" key="13">
    <source>
        <dbReference type="Pfam" id="PF00122"/>
    </source>
</evidence>
<feature type="transmembrane region" description="Helical" evidence="12">
    <location>
        <begin position="427"/>
        <end position="447"/>
    </location>
</feature>
<dbReference type="SFLD" id="SFLDF00027">
    <property type="entry name" value="p-type_atpase"/>
    <property type="match status" value="1"/>
</dbReference>
<protein>
    <submittedName>
        <fullName evidence="14">Copper-transporting ATPase</fullName>
    </submittedName>
</protein>
<evidence type="ECO:0000256" key="5">
    <source>
        <dbReference type="ARBA" id="ARBA00022741"/>
    </source>
</evidence>
<dbReference type="InterPro" id="IPR036412">
    <property type="entry name" value="HAD-like_sf"/>
</dbReference>
<evidence type="ECO:0000256" key="8">
    <source>
        <dbReference type="ARBA" id="ARBA00022967"/>
    </source>
</evidence>
<dbReference type="InterPro" id="IPR023214">
    <property type="entry name" value="HAD_sf"/>
</dbReference>
<keyword evidence="4" id="KW-0479">Metal-binding</keyword>
<organism evidence="14 15">
    <name type="scientific">Cyanidiococcus yangmingshanensis</name>
    <dbReference type="NCBI Taxonomy" id="2690220"/>
    <lineage>
        <taxon>Eukaryota</taxon>
        <taxon>Rhodophyta</taxon>
        <taxon>Bangiophyceae</taxon>
        <taxon>Cyanidiales</taxon>
        <taxon>Cyanidiaceae</taxon>
        <taxon>Cyanidiococcus</taxon>
    </lineage>
</organism>
<keyword evidence="6" id="KW-0067">ATP-binding</keyword>
<dbReference type="OrthoDB" id="432719at2759"/>
<dbReference type="InterPro" id="IPR008250">
    <property type="entry name" value="ATPase_P-typ_transduc_dom_A_sf"/>
</dbReference>
<dbReference type="EMBL" id="VWRR01000007">
    <property type="protein sequence ID" value="KAF6003290.1"/>
    <property type="molecule type" value="Genomic_DNA"/>
</dbReference>
<evidence type="ECO:0000256" key="11">
    <source>
        <dbReference type="SAM" id="MobiDB-lite"/>
    </source>
</evidence>
<dbReference type="Gene3D" id="3.40.50.1000">
    <property type="entry name" value="HAD superfamily/HAD-like"/>
    <property type="match status" value="1"/>
</dbReference>
<dbReference type="GO" id="GO:0046872">
    <property type="term" value="F:metal ion binding"/>
    <property type="evidence" value="ECO:0007669"/>
    <property type="project" value="UniProtKB-KW"/>
</dbReference>
<keyword evidence="3 12" id="KW-0812">Transmembrane</keyword>
<comment type="subcellular location">
    <subcellularLocation>
        <location evidence="1">Membrane</location>
        <topology evidence="1">Multi-pass membrane protein</topology>
    </subcellularLocation>
</comment>
<name>A0A7J7IKP5_9RHOD</name>
<keyword evidence="8" id="KW-1278">Translocase</keyword>
<dbReference type="InterPro" id="IPR051949">
    <property type="entry name" value="Cation_Transport_ATPase"/>
</dbReference>
<evidence type="ECO:0000256" key="6">
    <source>
        <dbReference type="ARBA" id="ARBA00022840"/>
    </source>
</evidence>
<dbReference type="SUPFAM" id="SSF81660">
    <property type="entry name" value="Metal cation-transporting ATPase, ATP-binding domain N"/>
    <property type="match status" value="1"/>
</dbReference>
<dbReference type="Gene3D" id="3.40.1110.10">
    <property type="entry name" value="Calcium-transporting ATPase, cytoplasmic domain N"/>
    <property type="match status" value="1"/>
</dbReference>
<feature type="compositionally biased region" description="Basic and acidic residues" evidence="11">
    <location>
        <begin position="658"/>
        <end position="667"/>
    </location>
</feature>
<evidence type="ECO:0000313" key="15">
    <source>
        <dbReference type="Proteomes" id="UP000530660"/>
    </source>
</evidence>
<dbReference type="Gene3D" id="2.70.150.10">
    <property type="entry name" value="Calcium-transporting ATPase, cytoplasmic transduction domain A"/>
    <property type="match status" value="1"/>
</dbReference>
<evidence type="ECO:0000256" key="12">
    <source>
        <dbReference type="SAM" id="Phobius"/>
    </source>
</evidence>
<dbReference type="PRINTS" id="PR00119">
    <property type="entry name" value="CATATPASE"/>
</dbReference>
<dbReference type="Proteomes" id="UP000530660">
    <property type="component" value="Unassembled WGS sequence"/>
</dbReference>
<evidence type="ECO:0000256" key="7">
    <source>
        <dbReference type="ARBA" id="ARBA00022842"/>
    </source>
</evidence>
<evidence type="ECO:0000256" key="1">
    <source>
        <dbReference type="ARBA" id="ARBA00004141"/>
    </source>
</evidence>
<keyword evidence="7" id="KW-0460">Magnesium</keyword>
<feature type="region of interest" description="Disordered" evidence="11">
    <location>
        <begin position="648"/>
        <end position="674"/>
    </location>
</feature>
<evidence type="ECO:0000256" key="4">
    <source>
        <dbReference type="ARBA" id="ARBA00022723"/>
    </source>
</evidence>
<keyword evidence="15" id="KW-1185">Reference proteome</keyword>
<dbReference type="GO" id="GO:0016020">
    <property type="term" value="C:membrane"/>
    <property type="evidence" value="ECO:0007669"/>
    <property type="project" value="UniProtKB-SubCell"/>
</dbReference>
<dbReference type="SUPFAM" id="SSF81653">
    <property type="entry name" value="Calcium ATPase, transduction domain A"/>
    <property type="match status" value="1"/>
</dbReference>
<dbReference type="PROSITE" id="PS00154">
    <property type="entry name" value="ATPASE_E1_E2"/>
    <property type="match status" value="1"/>
</dbReference>
<reference evidence="14 15" key="1">
    <citation type="journal article" date="2020" name="J. Phycol.">
        <title>Comparative genome analysis reveals Cyanidiococcus gen. nov., a new extremophilic red algal genus sister to Cyanidioschyzon (Cyanidioschyzonaceae, Rhodophyta).</title>
        <authorList>
            <person name="Liu S.-L."/>
            <person name="Chiang Y.-R."/>
            <person name="Yoon H.S."/>
            <person name="Fu H.-Y."/>
        </authorList>
    </citation>
    <scope>NUCLEOTIDE SEQUENCE [LARGE SCALE GENOMIC DNA]</scope>
    <source>
        <strain evidence="14 15">THAL066</strain>
    </source>
</reference>
<dbReference type="Pfam" id="PF00702">
    <property type="entry name" value="Hydrolase"/>
    <property type="match status" value="1"/>
</dbReference>
<dbReference type="AlphaFoldDB" id="A0A7J7IKP5"/>
<dbReference type="InterPro" id="IPR044492">
    <property type="entry name" value="P_typ_ATPase_HD_dom"/>
</dbReference>
<dbReference type="SFLD" id="SFLDS00003">
    <property type="entry name" value="Haloacid_Dehalogenase"/>
    <property type="match status" value="1"/>
</dbReference>
<feature type="transmembrane region" description="Helical" evidence="12">
    <location>
        <begin position="868"/>
        <end position="888"/>
    </location>
</feature>
<keyword evidence="9 12" id="KW-1133">Transmembrane helix</keyword>
<dbReference type="SFLD" id="SFLDG00002">
    <property type="entry name" value="C1.7:_P-type_atpase_like"/>
    <property type="match status" value="1"/>
</dbReference>
<dbReference type="InterPro" id="IPR018303">
    <property type="entry name" value="ATPase_P-typ_P_site"/>
</dbReference>
<dbReference type="GO" id="GO:0005524">
    <property type="term" value="F:ATP binding"/>
    <property type="evidence" value="ECO:0007669"/>
    <property type="project" value="UniProtKB-KW"/>
</dbReference>
<keyword evidence="5" id="KW-0547">Nucleotide-binding</keyword>
<feature type="transmembrane region" description="Helical" evidence="12">
    <location>
        <begin position="240"/>
        <end position="265"/>
    </location>
</feature>
<dbReference type="InterPro" id="IPR059000">
    <property type="entry name" value="ATPase_P-type_domA"/>
</dbReference>
<dbReference type="InterPro" id="IPR023299">
    <property type="entry name" value="ATPase_P-typ_cyto_dom_N"/>
</dbReference>
<evidence type="ECO:0000256" key="9">
    <source>
        <dbReference type="ARBA" id="ARBA00022989"/>
    </source>
</evidence>
<evidence type="ECO:0000256" key="3">
    <source>
        <dbReference type="ARBA" id="ARBA00022692"/>
    </source>
</evidence>
<sequence length="918" mass="99684">MAAPVFFKRASNELEAIVFASRLGLLALMFVGEPAFQVKWVRTGHRSHVWSARKYGVGRSCGQRHRWRQRWYQKSCKVCSEQRFAPCLFRRLRCHSEPADGRPFLQAESLGMRRLPGQTGAGSERSGASLCCGASLPGEMPQSARSETVFGPLAPFVEQVLGWRELLRVQCWSAGLWLVACALTLVEHALPLQPQTAVLYGSWLLVKRASILASLLISGLPSLLDMIVSLLEKPSLSVDVLMTLAALLLLAVGHVLEGTLLMVLFSLSRAAEGAIQARARRDLDALRDGIPEYAWRLSVTQRTELDPMQSCQNGTGAELDASRVPVAELQPDDLILIKVGEVVPCDSQVSRGDVYVSFEPITGESIPRRVQQGDLVQAGARAVDGSIILRVLRSVHESAVARIARLVTEAQQNKPTLERWIDRFGQLYSRLVLLGAVLVFLFSSFTLNRAPRYSPNAVTSPSYEQPVRWRIRRQSVDRALGFLVVASPCALIIGAPIAYTSALSVLARRGVLVKGGARTLEASAHCSQVAFDKTGTLTRGEPQLFAIHIFRDCKELATAKDNVVMEAVDNQNASSHYVWMPGRVAGGHNSLDTCCRRVLALAAGLETHVVHPLASAVAAVAAAASVEPHPIQDIKICSGAGLEGRLVESHHGRGCSENGRDGDERPNRVSTATKRSPTVRLGRFEYAFALWDEPNSTFGPLADDRELRETVRMHQLEQSSKGRSTALLCCEDGTIAMLVFRDEMRAEAPACISELCANGYRVQLLTGDLKESAMAVAEAVGMPPECVRYGLRPEDKMLYIKRQSEELVMVGDGMNDAPALALANTGVAIGFHSATAVSAADVVLVDGHPDGIRRLAWYLKKSRQTQTVIHQNVAIALALIVSTAIGAVTGGLPLWAAVVLHEGGTLLVGLSGLRLLMD</sequence>